<feature type="transmembrane region" description="Helical" evidence="1">
    <location>
        <begin position="153"/>
        <end position="174"/>
    </location>
</feature>
<reference evidence="3" key="1">
    <citation type="submission" date="2017-02" db="EMBL/GenBank/DDBJ databases">
        <authorList>
            <person name="Rodrigo-Torres L."/>
            <person name="Arahal R.D."/>
            <person name="Lucena T."/>
        </authorList>
    </citation>
    <scope>NUCLEOTIDE SEQUENCE [LARGE SCALE GENOMIC DNA]</scope>
    <source>
        <strain evidence="3">CECT 7878</strain>
    </source>
</reference>
<evidence type="ECO:0000313" key="3">
    <source>
        <dbReference type="Proteomes" id="UP000188276"/>
    </source>
</evidence>
<sequence length="337" mass="38070">MSVLKLIAFWNGYRYFYGVFVRNFFIILLSLGYLFSPTLLFINGYFEIDLIRNHLESLLNIEKWQFGATALLFAVWWLIAFGLYSKGKSYYLNDLAGILGVAFAMLSLSGMAFWPHKVLVLFFMVSGFLCIYCVSVPIYKWFFRTLKQKEFELALLSAFIVALALYILDGYASIWLNQIFGVSAQYFSFTKPIAMLLILTPWLALISFVLIIVLTIYYSIGNKSQSSKIAIYKSKAQKGNSRIFRVCLRKDNGHNFYSVNKIMACYVILILSMAFGSRATETAVLVASKFDFDAKTPCKESQAAQGGIVLDPALNHVLVKVVASGKTDFIVKACTLN</sequence>
<organism evidence="2 3">
    <name type="scientific">Vibrio ruber (strain DSM 16370 / JCM 11486 / BCRC 17186 / CECT 7878 / LMG 23124 / VR1)</name>
    <dbReference type="NCBI Taxonomy" id="1123498"/>
    <lineage>
        <taxon>Bacteria</taxon>
        <taxon>Pseudomonadati</taxon>
        <taxon>Pseudomonadota</taxon>
        <taxon>Gammaproteobacteria</taxon>
        <taxon>Vibrionales</taxon>
        <taxon>Vibrionaceae</taxon>
        <taxon>Vibrio</taxon>
    </lineage>
</organism>
<proteinExistence type="predicted"/>
<gene>
    <name evidence="2" type="ORF">VR7878_01350</name>
</gene>
<dbReference type="Proteomes" id="UP000188276">
    <property type="component" value="Unassembled WGS sequence"/>
</dbReference>
<keyword evidence="3" id="KW-1185">Reference proteome</keyword>
<protein>
    <submittedName>
        <fullName evidence="2">Uncharacterized protein</fullName>
    </submittedName>
</protein>
<dbReference type="EMBL" id="FULE01000017">
    <property type="protein sequence ID" value="SJN55615.1"/>
    <property type="molecule type" value="Genomic_DNA"/>
</dbReference>
<name>A0A1R4LGF6_VIBR1</name>
<feature type="transmembrane region" description="Helical" evidence="1">
    <location>
        <begin position="120"/>
        <end position="141"/>
    </location>
</feature>
<dbReference type="AlphaFoldDB" id="A0A1R4LGF6"/>
<feature type="transmembrane region" description="Helical" evidence="1">
    <location>
        <begin position="96"/>
        <end position="114"/>
    </location>
</feature>
<feature type="transmembrane region" description="Helical" evidence="1">
    <location>
        <begin position="66"/>
        <end position="84"/>
    </location>
</feature>
<keyword evidence="1" id="KW-0472">Membrane</keyword>
<keyword evidence="1" id="KW-0812">Transmembrane</keyword>
<keyword evidence="1" id="KW-1133">Transmembrane helix</keyword>
<evidence type="ECO:0000313" key="2">
    <source>
        <dbReference type="EMBL" id="SJN55615.1"/>
    </source>
</evidence>
<evidence type="ECO:0000256" key="1">
    <source>
        <dbReference type="SAM" id="Phobius"/>
    </source>
</evidence>
<feature type="transmembrane region" description="Helical" evidence="1">
    <location>
        <begin position="20"/>
        <end position="46"/>
    </location>
</feature>
<feature type="transmembrane region" description="Helical" evidence="1">
    <location>
        <begin position="194"/>
        <end position="218"/>
    </location>
</feature>
<accession>A0A1R4LGF6</accession>